<evidence type="ECO:0000259" key="10">
    <source>
        <dbReference type="PROSITE" id="PS51379"/>
    </source>
</evidence>
<dbReference type="GO" id="GO:0046872">
    <property type="term" value="F:metal ion binding"/>
    <property type="evidence" value="ECO:0007669"/>
    <property type="project" value="UniProtKB-KW"/>
</dbReference>
<comment type="cofactor">
    <cofactor evidence="8">
        <name>[4Fe-4S] cluster</name>
        <dbReference type="ChEBI" id="CHEBI:49883"/>
    </cofactor>
    <text evidence="8">Binds 2 [4Fe-4S] clusters per subunit.</text>
</comment>
<feature type="binding site" evidence="8">
    <location>
        <position position="382"/>
    </location>
    <ligand>
        <name>[4Fe-4S] cluster</name>
        <dbReference type="ChEBI" id="CHEBI:49883"/>
        <label>2</label>
    </ligand>
</feature>
<evidence type="ECO:0000256" key="7">
    <source>
        <dbReference type="ARBA" id="ARBA00023014"/>
    </source>
</evidence>
<dbReference type="InterPro" id="IPR017896">
    <property type="entry name" value="4Fe4S_Fe-S-bd"/>
</dbReference>
<dbReference type="GO" id="GO:0022900">
    <property type="term" value="P:electron transport chain"/>
    <property type="evidence" value="ECO:0007669"/>
    <property type="project" value="UniProtKB-UniRule"/>
</dbReference>
<keyword evidence="6 8" id="KW-0408">Iron</keyword>
<dbReference type="InterPro" id="IPR026902">
    <property type="entry name" value="RnfC_N"/>
</dbReference>
<name>A0A845V581_9GAMM</name>
<feature type="binding site" evidence="8">
    <location>
        <position position="375"/>
    </location>
    <ligand>
        <name>[4Fe-4S] cluster</name>
        <dbReference type="ChEBI" id="CHEBI:49883"/>
        <label>1</label>
    </ligand>
</feature>
<dbReference type="GO" id="GO:0051539">
    <property type="term" value="F:4 iron, 4 sulfur cluster binding"/>
    <property type="evidence" value="ECO:0007669"/>
    <property type="project" value="UniProtKB-KW"/>
</dbReference>
<dbReference type="Gene3D" id="3.40.50.11540">
    <property type="entry name" value="NADH-ubiquinone oxidoreductase 51kDa subunit"/>
    <property type="match status" value="1"/>
</dbReference>
<feature type="binding site" evidence="8">
    <location>
        <position position="378"/>
    </location>
    <ligand>
        <name>[4Fe-4S] cluster</name>
        <dbReference type="ChEBI" id="CHEBI:49883"/>
        <label>1</label>
    </ligand>
</feature>
<feature type="domain" description="4Fe-4S ferredoxin-type" evidence="10">
    <location>
        <begin position="400"/>
        <end position="431"/>
    </location>
</feature>
<evidence type="ECO:0000256" key="3">
    <source>
        <dbReference type="ARBA" id="ARBA00022723"/>
    </source>
</evidence>
<feature type="binding site" evidence="8">
    <location>
        <position position="417"/>
    </location>
    <ligand>
        <name>[4Fe-4S] cluster</name>
        <dbReference type="ChEBI" id="CHEBI:49883"/>
        <label>2</label>
    </ligand>
</feature>
<keyword evidence="4 8" id="KW-0677">Repeat</keyword>
<dbReference type="InterPro" id="IPR017900">
    <property type="entry name" value="4Fe4S_Fe_S_CS"/>
</dbReference>
<comment type="subunit">
    <text evidence="8">The complex is composed of six subunits: RnfA, RnfB, RnfC, RnfD, RnfE and RnfG.</text>
</comment>
<comment type="function">
    <text evidence="8">Part of a membrane-bound complex that couples electron transfer with translocation of ions across the membrane.</text>
</comment>
<dbReference type="SUPFAM" id="SSF46548">
    <property type="entry name" value="alpha-helical ferredoxin"/>
    <property type="match status" value="1"/>
</dbReference>
<feature type="binding site" evidence="8">
    <location>
        <position position="414"/>
    </location>
    <ligand>
        <name>[4Fe-4S] cluster</name>
        <dbReference type="ChEBI" id="CHEBI:49883"/>
        <label>2</label>
    </ligand>
</feature>
<dbReference type="NCBIfam" id="TIGR01945">
    <property type="entry name" value="rnfC"/>
    <property type="match status" value="1"/>
</dbReference>
<keyword evidence="3 8" id="KW-0479">Metal-binding</keyword>
<comment type="subcellular location">
    <subcellularLocation>
        <location evidence="8">Cell inner membrane</location>
        <topology evidence="8">Peripheral membrane protein</topology>
    </subcellularLocation>
</comment>
<feature type="compositionally biased region" description="Basic and acidic residues" evidence="9">
    <location>
        <begin position="461"/>
        <end position="486"/>
    </location>
</feature>
<dbReference type="GO" id="GO:0005886">
    <property type="term" value="C:plasma membrane"/>
    <property type="evidence" value="ECO:0007669"/>
    <property type="project" value="UniProtKB-SubCell"/>
</dbReference>
<feature type="binding site" evidence="8">
    <location>
        <position position="372"/>
    </location>
    <ligand>
        <name>[4Fe-4S] cluster</name>
        <dbReference type="ChEBI" id="CHEBI:49883"/>
        <label>1</label>
    </ligand>
</feature>
<keyword evidence="2 8" id="KW-0004">4Fe-4S</keyword>
<dbReference type="InterPro" id="IPR010208">
    <property type="entry name" value="Ion_transpt_RnfC/RsxC"/>
</dbReference>
<dbReference type="RefSeq" id="WP_164210761.1">
    <property type="nucleotide sequence ID" value="NZ_JAAGSC010000039.1"/>
</dbReference>
<dbReference type="EMBL" id="JAAGSC010000039">
    <property type="protein sequence ID" value="NDY95371.1"/>
    <property type="molecule type" value="Genomic_DNA"/>
</dbReference>
<evidence type="ECO:0000313" key="11">
    <source>
        <dbReference type="EMBL" id="NDY95371.1"/>
    </source>
</evidence>
<evidence type="ECO:0000256" key="9">
    <source>
        <dbReference type="SAM" id="MobiDB-lite"/>
    </source>
</evidence>
<dbReference type="PROSITE" id="PS00198">
    <property type="entry name" value="4FE4S_FER_1"/>
    <property type="match status" value="1"/>
</dbReference>
<dbReference type="Pfam" id="PF01512">
    <property type="entry name" value="Complex1_51K"/>
    <property type="match status" value="1"/>
</dbReference>
<feature type="binding site" evidence="8">
    <location>
        <position position="411"/>
    </location>
    <ligand>
        <name>[4Fe-4S] cluster</name>
        <dbReference type="ChEBI" id="CHEBI:49883"/>
        <label>2</label>
    </ligand>
</feature>
<gene>
    <name evidence="11" type="primary">rsxC</name>
    <name evidence="8" type="synonym">rnfC</name>
    <name evidence="11" type="ORF">G3I74_06500</name>
</gene>
<dbReference type="Pfam" id="PF10531">
    <property type="entry name" value="SLBB"/>
    <property type="match status" value="1"/>
</dbReference>
<keyword evidence="8" id="KW-0472">Membrane</keyword>
<keyword evidence="8" id="KW-0997">Cell inner membrane</keyword>
<evidence type="ECO:0000256" key="1">
    <source>
        <dbReference type="ARBA" id="ARBA00022448"/>
    </source>
</evidence>
<feature type="domain" description="4Fe-4S ferredoxin-type" evidence="10">
    <location>
        <begin position="362"/>
        <end position="393"/>
    </location>
</feature>
<organism evidence="11 12">
    <name type="scientific">Wenzhouxiangella limi</name>
    <dbReference type="NCBI Taxonomy" id="2707351"/>
    <lineage>
        <taxon>Bacteria</taxon>
        <taxon>Pseudomonadati</taxon>
        <taxon>Pseudomonadota</taxon>
        <taxon>Gammaproteobacteria</taxon>
        <taxon>Chromatiales</taxon>
        <taxon>Wenzhouxiangellaceae</taxon>
        <taxon>Wenzhouxiangella</taxon>
    </lineage>
</organism>
<dbReference type="PANTHER" id="PTHR43034">
    <property type="entry name" value="ION-TRANSLOCATING OXIDOREDUCTASE COMPLEX SUBUNIT C"/>
    <property type="match status" value="1"/>
</dbReference>
<dbReference type="PANTHER" id="PTHR43034:SF2">
    <property type="entry name" value="ION-TRANSLOCATING OXIDOREDUCTASE COMPLEX SUBUNIT C"/>
    <property type="match status" value="1"/>
</dbReference>
<dbReference type="InterPro" id="IPR019554">
    <property type="entry name" value="Soluble_ligand-bd"/>
</dbReference>
<keyword evidence="7 8" id="KW-0411">Iron-sulfur</keyword>
<evidence type="ECO:0000313" key="12">
    <source>
        <dbReference type="Proteomes" id="UP000484885"/>
    </source>
</evidence>
<evidence type="ECO:0000256" key="4">
    <source>
        <dbReference type="ARBA" id="ARBA00022737"/>
    </source>
</evidence>
<comment type="similarity">
    <text evidence="8">Belongs to the 4Fe4S bacterial-type ferredoxin family. RnfC subfamily.</text>
</comment>
<dbReference type="AlphaFoldDB" id="A0A845V581"/>
<protein>
    <recommendedName>
        <fullName evidence="8">Ion-translocating oxidoreductase complex subunit C</fullName>
        <ecNumber evidence="8">7.-.-.-</ecNumber>
    </recommendedName>
    <alternativeName>
        <fullName evidence="8">Rnf electron transport complex subunit C</fullName>
    </alternativeName>
</protein>
<feature type="region of interest" description="Disordered" evidence="9">
    <location>
        <begin position="461"/>
        <end position="490"/>
    </location>
</feature>
<feature type="binding site" evidence="8">
    <location>
        <position position="421"/>
    </location>
    <ligand>
        <name>[4Fe-4S] cluster</name>
        <dbReference type="ChEBI" id="CHEBI:49883"/>
        <label>1</label>
    </ligand>
</feature>
<evidence type="ECO:0000256" key="2">
    <source>
        <dbReference type="ARBA" id="ARBA00022485"/>
    </source>
</evidence>
<dbReference type="Pfam" id="PF13187">
    <property type="entry name" value="Fer4_9"/>
    <property type="match status" value="1"/>
</dbReference>
<accession>A0A845V581</accession>
<sequence length="505" mass="53715">MGARPHAFPGGLALPHHKQVSLDAPLRRCPLPDRVFVPVGQHQGESGQVLVETGQPVIAGQALTASEGDFEVPAHAPCAGTVVGLTRRPASHPPGSLRRCVEIRTGAEPGAAAPRRLKNWHQAPPSMIVDHLRQMGLAGMGGAVFPTAAKLRGPWPEIHTLILNGAECEPWIACDESLMRARPSDVVAGGLILAAAAGAGRIILAVEDPMDETAEALRQAARELGAAGSIEVVTVPAVYPEGGERQLIQTLTGLEVPHDGLPQDLGLVCHNVATAAAAFDAAERGRPLTERIVTVTGPGVAQPCNLVAPVGAPAAWLIEQAGGYTEQACRLILGGPMSGTALETDEVIMTKGSNCLLVLDTPPPDPNSVLPCINCGACVEACPASLMPQLLLRAIDGARYQQARDLALFDCIECGCCAQVCPSHIPLVDYYRHAKGELRLRDLDQRRAALARRRHEARQERLAREQAEREARRRARAERLRQKGGAENEIQAAIARARNKKKPAE</sequence>
<dbReference type="Gene3D" id="3.30.70.20">
    <property type="match status" value="1"/>
</dbReference>
<keyword evidence="1 8" id="KW-0813">Transport</keyword>
<dbReference type="GO" id="GO:0009055">
    <property type="term" value="F:electron transfer activity"/>
    <property type="evidence" value="ECO:0007669"/>
    <property type="project" value="InterPro"/>
</dbReference>
<proteinExistence type="inferred from homology"/>
<keyword evidence="5 8" id="KW-0249">Electron transport</keyword>
<comment type="caution">
    <text evidence="11">The sequence shown here is derived from an EMBL/GenBank/DDBJ whole genome shotgun (WGS) entry which is preliminary data.</text>
</comment>
<dbReference type="Proteomes" id="UP000484885">
    <property type="component" value="Unassembled WGS sequence"/>
</dbReference>
<evidence type="ECO:0000256" key="6">
    <source>
        <dbReference type="ARBA" id="ARBA00023004"/>
    </source>
</evidence>
<dbReference type="EC" id="7.-.-.-" evidence="8"/>
<evidence type="ECO:0000256" key="5">
    <source>
        <dbReference type="ARBA" id="ARBA00022982"/>
    </source>
</evidence>
<dbReference type="InterPro" id="IPR037225">
    <property type="entry name" value="Nuo51_FMN-bd_sf"/>
</dbReference>
<dbReference type="HAMAP" id="MF_00461">
    <property type="entry name" value="RsxC_RnfC"/>
    <property type="match status" value="1"/>
</dbReference>
<dbReference type="NCBIfam" id="NF003454">
    <property type="entry name" value="PRK05035.1"/>
    <property type="match status" value="1"/>
</dbReference>
<dbReference type="PROSITE" id="PS51379">
    <property type="entry name" value="4FE4S_FER_2"/>
    <property type="match status" value="2"/>
</dbReference>
<dbReference type="InterPro" id="IPR011538">
    <property type="entry name" value="Nuo51_FMN-bd"/>
</dbReference>
<evidence type="ECO:0000256" key="8">
    <source>
        <dbReference type="HAMAP-Rule" id="MF_00461"/>
    </source>
</evidence>
<keyword evidence="8" id="KW-1003">Cell membrane</keyword>
<keyword evidence="12" id="KW-1185">Reference proteome</keyword>
<dbReference type="Pfam" id="PF13375">
    <property type="entry name" value="RnfC_N"/>
    <property type="match status" value="1"/>
</dbReference>
<reference evidence="11 12" key="1">
    <citation type="submission" date="2020-02" db="EMBL/GenBank/DDBJ databases">
        <authorList>
            <person name="Zhang X.-Y."/>
        </authorList>
    </citation>
    <scope>NUCLEOTIDE SEQUENCE [LARGE SCALE GENOMIC DNA]</scope>
    <source>
        <strain evidence="11 12">C33</strain>
    </source>
</reference>
<keyword evidence="8" id="KW-1278">Translocase</keyword>
<dbReference type="SUPFAM" id="SSF142019">
    <property type="entry name" value="Nqo1 FMN-binding domain-like"/>
    <property type="match status" value="1"/>
</dbReference>